<evidence type="ECO:0000313" key="2">
    <source>
        <dbReference type="Proteomes" id="UP000011919"/>
    </source>
</evidence>
<evidence type="ECO:0000313" key="1">
    <source>
        <dbReference type="EMBL" id="EMR06613.1"/>
    </source>
</evidence>
<protein>
    <submittedName>
        <fullName evidence="1">Uncharacterized protein</fullName>
    </submittedName>
</protein>
<keyword evidence="2" id="KW-1185">Reference proteome</keyword>
<name>M7NDF9_9BACL</name>
<dbReference type="AlphaFoldDB" id="M7NDF9"/>
<accession>M7NDF9</accession>
<gene>
    <name evidence="1" type="ORF">C772_01508</name>
</gene>
<proteinExistence type="predicted"/>
<organism evidence="1 2">
    <name type="scientific">Bhargavaea cecembensis DSE10</name>
    <dbReference type="NCBI Taxonomy" id="1235279"/>
    <lineage>
        <taxon>Bacteria</taxon>
        <taxon>Bacillati</taxon>
        <taxon>Bacillota</taxon>
        <taxon>Bacilli</taxon>
        <taxon>Bacillales</taxon>
        <taxon>Caryophanaceae</taxon>
        <taxon>Bhargavaea</taxon>
    </lineage>
</organism>
<sequence length="367" mass="43813">MDEFIEYLETNITNLRLVRAHEFQNHANYNYEMFALKHQISTDGCELRKPILQSVENYGEWLGYIEERALSTTNSVLRSRYNDILWVYRKEGSAQSIRVGNVKDKCELAISDYIELAKSRLLRIEDDKHLLYNLTTYLFRPWCLTKQINSAKKDSLIQIMIDVEATIEEDGKIGLWGFSYENLIKNTSVTLSDEQKREVIQLIDRRVNRLDLREFHPLMHGVTKLLEYYRDDPKKQLEYLDILEKSAELGDEMPFRTQYRYEQLIKLYHKYDFKERKEMALINYQKHGKEIVKNLAKIERGTEISRDTHQTLLNLLYNEDHQKHLMNITYNFFRNNRKEAERLKSKEERMSYIKTITSNGNANCNFC</sequence>
<dbReference type="EMBL" id="AOFT01000006">
    <property type="protein sequence ID" value="EMR06613.1"/>
    <property type="molecule type" value="Genomic_DNA"/>
</dbReference>
<dbReference type="Proteomes" id="UP000011919">
    <property type="component" value="Unassembled WGS sequence"/>
</dbReference>
<dbReference type="RefSeq" id="WP_008298749.1">
    <property type="nucleotide sequence ID" value="NZ_AOFT01000006.1"/>
</dbReference>
<dbReference type="PATRIC" id="fig|1235279.3.peg.1505"/>
<dbReference type="STRING" id="1235279.C772_01508"/>
<dbReference type="OrthoDB" id="2987658at2"/>
<comment type="caution">
    <text evidence="1">The sequence shown here is derived from an EMBL/GenBank/DDBJ whole genome shotgun (WGS) entry which is preliminary data.</text>
</comment>
<reference evidence="1 2" key="1">
    <citation type="journal article" date="2013" name="Genome Announc.">
        <title>Draft Genome Sequence of Bhargavaea cecembensis Strain DSE10T, Isolated from a Deep-Sea Sediment Sample Collected at a Depth of 5,904 m from the Chagos-Laccadive Ridge System in the Indian Ocean.</title>
        <authorList>
            <person name="Shivaji S."/>
            <person name="Ara S."/>
            <person name="Begum Z."/>
            <person name="Ruth M."/>
            <person name="Singh A."/>
            <person name="Kumar Pinnaka A."/>
        </authorList>
    </citation>
    <scope>NUCLEOTIDE SEQUENCE [LARGE SCALE GENOMIC DNA]</scope>
    <source>
        <strain evidence="1 2">DSE10</strain>
    </source>
</reference>